<dbReference type="GO" id="GO:0005886">
    <property type="term" value="C:plasma membrane"/>
    <property type="evidence" value="ECO:0007669"/>
    <property type="project" value="UniProtKB-SubCell"/>
</dbReference>
<keyword evidence="4" id="KW-1133">Transmembrane helix</keyword>
<evidence type="ECO:0000256" key="1">
    <source>
        <dbReference type="ARBA" id="ARBA00004162"/>
    </source>
</evidence>
<reference evidence="6" key="1">
    <citation type="submission" date="2018-05" db="EMBL/GenBank/DDBJ databases">
        <authorList>
            <person name="Lanie J.A."/>
            <person name="Ng W.-L."/>
            <person name="Kazmierczak K.M."/>
            <person name="Andrzejewski T.M."/>
            <person name="Davidsen T.M."/>
            <person name="Wayne K.J."/>
            <person name="Tettelin H."/>
            <person name="Glass J.I."/>
            <person name="Rusch D."/>
            <person name="Podicherti R."/>
            <person name="Tsui H.-C.T."/>
            <person name="Winkler M.E."/>
        </authorList>
    </citation>
    <scope>NUCLEOTIDE SEQUENCE</scope>
</reference>
<dbReference type="Pfam" id="PF02472">
    <property type="entry name" value="ExbD"/>
    <property type="match status" value="1"/>
</dbReference>
<evidence type="ECO:0000256" key="2">
    <source>
        <dbReference type="ARBA" id="ARBA00022475"/>
    </source>
</evidence>
<comment type="subcellular location">
    <subcellularLocation>
        <location evidence="1">Cell membrane</location>
        <topology evidence="1">Single-pass membrane protein</topology>
    </subcellularLocation>
</comment>
<proteinExistence type="predicted"/>
<keyword evidence="3" id="KW-0812">Transmembrane</keyword>
<protein>
    <recommendedName>
        <fullName evidence="7">Biopolymer transport protein ExbD/TolR</fullName>
    </recommendedName>
</protein>
<evidence type="ECO:0000256" key="4">
    <source>
        <dbReference type="ARBA" id="ARBA00022989"/>
    </source>
</evidence>
<dbReference type="GO" id="GO:0022857">
    <property type="term" value="F:transmembrane transporter activity"/>
    <property type="evidence" value="ECO:0007669"/>
    <property type="project" value="InterPro"/>
</dbReference>
<evidence type="ECO:0008006" key="7">
    <source>
        <dbReference type="Google" id="ProtNLM"/>
    </source>
</evidence>
<sequence length="125" mass="13462">MAMGDIAFLLLIFIVLLARARDESHLVWQPAIGTELVKPANHNASVVIDKQNVTYLNGRPVQVENLTAELKALLGDLPGGGRTVLFKVHKDVIAEFFEPAIEAVSDAGGELHHVLEPAPNPSPVP</sequence>
<accession>A0A382JXF2</accession>
<keyword evidence="2" id="KW-1003">Cell membrane</keyword>
<evidence type="ECO:0000313" key="6">
    <source>
        <dbReference type="EMBL" id="SVC15231.1"/>
    </source>
</evidence>
<keyword evidence="5" id="KW-0472">Membrane</keyword>
<name>A0A382JXF2_9ZZZZ</name>
<evidence type="ECO:0000256" key="3">
    <source>
        <dbReference type="ARBA" id="ARBA00022692"/>
    </source>
</evidence>
<organism evidence="6">
    <name type="scientific">marine metagenome</name>
    <dbReference type="NCBI Taxonomy" id="408172"/>
    <lineage>
        <taxon>unclassified sequences</taxon>
        <taxon>metagenomes</taxon>
        <taxon>ecological metagenomes</taxon>
    </lineage>
</organism>
<dbReference type="InterPro" id="IPR003400">
    <property type="entry name" value="ExbD"/>
</dbReference>
<dbReference type="AlphaFoldDB" id="A0A382JXF2"/>
<dbReference type="EMBL" id="UINC01076245">
    <property type="protein sequence ID" value="SVC15231.1"/>
    <property type="molecule type" value="Genomic_DNA"/>
</dbReference>
<evidence type="ECO:0000256" key="5">
    <source>
        <dbReference type="ARBA" id="ARBA00023136"/>
    </source>
</evidence>
<gene>
    <name evidence="6" type="ORF">METZ01_LOCUS268085</name>
</gene>